<organism evidence="1">
    <name type="scientific">Aegilops tauschii</name>
    <name type="common">Tausch's goatgrass</name>
    <name type="synonym">Aegilops squarrosa</name>
    <dbReference type="NCBI Taxonomy" id="37682"/>
    <lineage>
        <taxon>Eukaryota</taxon>
        <taxon>Viridiplantae</taxon>
        <taxon>Streptophyta</taxon>
        <taxon>Embryophyta</taxon>
        <taxon>Tracheophyta</taxon>
        <taxon>Spermatophyta</taxon>
        <taxon>Magnoliopsida</taxon>
        <taxon>Liliopsida</taxon>
        <taxon>Poales</taxon>
        <taxon>Poaceae</taxon>
        <taxon>BOP clade</taxon>
        <taxon>Pooideae</taxon>
        <taxon>Triticodae</taxon>
        <taxon>Triticeae</taxon>
        <taxon>Triticinae</taxon>
        <taxon>Aegilops</taxon>
    </lineage>
</organism>
<reference evidence="1" key="1">
    <citation type="submission" date="2015-06" db="UniProtKB">
        <authorList>
            <consortium name="EnsemblPlants"/>
        </authorList>
    </citation>
    <scope>IDENTIFICATION</scope>
</reference>
<evidence type="ECO:0000313" key="1">
    <source>
        <dbReference type="EnsemblPlants" id="EMT19267"/>
    </source>
</evidence>
<protein>
    <submittedName>
        <fullName evidence="1">Uncharacterized protein</fullName>
    </submittedName>
</protein>
<dbReference type="AlphaFoldDB" id="R7WAB7"/>
<accession>R7WAB7</accession>
<name>R7WAB7_AEGTA</name>
<dbReference type="EnsemblPlants" id="EMT19267">
    <property type="protein sequence ID" value="EMT19267"/>
    <property type="gene ID" value="F775_24574"/>
</dbReference>
<sequence length="120" mass="12891">MAARTACCARPLRSTRDTPIFIHFSDKYFRTEEVFGKKTFQTSQDALLVERSANAAAATPSPDKKKAGRTGKMQTVETTADDTEGTSKAADSKRTGPSESADGASHYLGDAYLSPTFSGF</sequence>
<proteinExistence type="predicted"/>